<reference evidence="3" key="3">
    <citation type="submission" date="2025-09" db="UniProtKB">
        <authorList>
            <consortium name="Ensembl"/>
        </authorList>
    </citation>
    <scope>IDENTIFICATION</scope>
</reference>
<feature type="compositionally biased region" description="Basic and acidic residues" evidence="1">
    <location>
        <begin position="34"/>
        <end position="48"/>
    </location>
</feature>
<reference evidence="4" key="1">
    <citation type="submission" date="2018-06" db="EMBL/GenBank/DDBJ databases">
        <title>Genome assembly of Danube salmon.</title>
        <authorList>
            <person name="Macqueen D.J."/>
            <person name="Gundappa M.K."/>
        </authorList>
    </citation>
    <scope>NUCLEOTIDE SEQUENCE [LARGE SCALE GENOMIC DNA]</scope>
</reference>
<dbReference type="GeneTree" id="ENSGT00940000157182"/>
<reference evidence="3" key="2">
    <citation type="submission" date="2025-08" db="UniProtKB">
        <authorList>
            <consortium name="Ensembl"/>
        </authorList>
    </citation>
    <scope>IDENTIFICATION</scope>
</reference>
<protein>
    <recommendedName>
        <fullName evidence="2">Anoctamin dimerisation domain-containing protein</fullName>
    </recommendedName>
</protein>
<feature type="domain" description="Anoctamin dimerisation" evidence="2">
    <location>
        <begin position="88"/>
        <end position="187"/>
    </location>
</feature>
<evidence type="ECO:0000256" key="1">
    <source>
        <dbReference type="SAM" id="MobiDB-lite"/>
    </source>
</evidence>
<proteinExistence type="predicted"/>
<dbReference type="Pfam" id="PF16178">
    <property type="entry name" value="Anoct_dimer"/>
    <property type="match status" value="1"/>
</dbReference>
<feature type="compositionally biased region" description="Low complexity" evidence="1">
    <location>
        <begin position="109"/>
        <end position="118"/>
    </location>
</feature>
<evidence type="ECO:0000313" key="3">
    <source>
        <dbReference type="Ensembl" id="ENSHHUP00000065675.1"/>
    </source>
</evidence>
<evidence type="ECO:0000313" key="4">
    <source>
        <dbReference type="Proteomes" id="UP000314982"/>
    </source>
</evidence>
<feature type="region of interest" description="Disordered" evidence="1">
    <location>
        <begin position="106"/>
        <end position="151"/>
    </location>
</feature>
<dbReference type="Ensembl" id="ENSHHUT00000067901.1">
    <property type="protein sequence ID" value="ENSHHUP00000065675.1"/>
    <property type="gene ID" value="ENSHHUG00000038781.1"/>
</dbReference>
<name>A0A4W5PVM0_9TELE</name>
<dbReference type="AlphaFoldDB" id="A0A4W5PVM0"/>
<organism evidence="3 4">
    <name type="scientific">Hucho hucho</name>
    <name type="common">huchen</name>
    <dbReference type="NCBI Taxonomy" id="62062"/>
    <lineage>
        <taxon>Eukaryota</taxon>
        <taxon>Metazoa</taxon>
        <taxon>Chordata</taxon>
        <taxon>Craniata</taxon>
        <taxon>Vertebrata</taxon>
        <taxon>Euteleostomi</taxon>
        <taxon>Actinopterygii</taxon>
        <taxon>Neopterygii</taxon>
        <taxon>Teleostei</taxon>
        <taxon>Protacanthopterygii</taxon>
        <taxon>Salmoniformes</taxon>
        <taxon>Salmonidae</taxon>
        <taxon>Salmoninae</taxon>
        <taxon>Hucho</taxon>
    </lineage>
</organism>
<dbReference type="GO" id="GO:0046983">
    <property type="term" value="F:protein dimerization activity"/>
    <property type="evidence" value="ECO:0007669"/>
    <property type="project" value="InterPro"/>
</dbReference>
<evidence type="ECO:0000259" key="2">
    <source>
        <dbReference type="Pfam" id="PF16178"/>
    </source>
</evidence>
<feature type="region of interest" description="Disordered" evidence="1">
    <location>
        <begin position="1"/>
        <end position="48"/>
    </location>
</feature>
<keyword evidence="4" id="KW-1185">Reference proteome</keyword>
<sequence>MWTGWTRQGRAHLTHDPDPSEDPLQEPGQQSGEAMERNERSTPVPGKEKEVDIINIKAIEDIGYVQPDSILLNCLTPEENTGCQHGLYFQDGERRVDYILTYHIKKPSSSRSNRQSSRFTDNAFTRSLRRGTARLGRVPPPQPRGDPEVASQDLSMDYNVDDKRLHREEFEGNLRDMGMELEKDEDVSCFSTASLFCSFLPNPHDSQV</sequence>
<accession>A0A4W5PVM0</accession>
<dbReference type="InterPro" id="IPR032394">
    <property type="entry name" value="Anoct_dimer"/>
</dbReference>
<dbReference type="Proteomes" id="UP000314982">
    <property type="component" value="Unassembled WGS sequence"/>
</dbReference>